<dbReference type="RefSeq" id="WP_378249926.1">
    <property type="nucleotide sequence ID" value="NZ_JBHSKF010000014.1"/>
</dbReference>
<organism evidence="1 2">
    <name type="scientific">Actinokineospora guangxiensis</name>
    <dbReference type="NCBI Taxonomy" id="1490288"/>
    <lineage>
        <taxon>Bacteria</taxon>
        <taxon>Bacillati</taxon>
        <taxon>Actinomycetota</taxon>
        <taxon>Actinomycetes</taxon>
        <taxon>Pseudonocardiales</taxon>
        <taxon>Pseudonocardiaceae</taxon>
        <taxon>Actinokineospora</taxon>
    </lineage>
</organism>
<protein>
    <submittedName>
        <fullName evidence="1">Uncharacterized protein</fullName>
    </submittedName>
</protein>
<dbReference type="EMBL" id="JBHSKF010000014">
    <property type="protein sequence ID" value="MFC5290054.1"/>
    <property type="molecule type" value="Genomic_DNA"/>
</dbReference>
<gene>
    <name evidence="1" type="ORF">ACFPM7_23620</name>
</gene>
<comment type="caution">
    <text evidence="1">The sequence shown here is derived from an EMBL/GenBank/DDBJ whole genome shotgun (WGS) entry which is preliminary data.</text>
</comment>
<accession>A0ABW0EV93</accession>
<proteinExistence type="predicted"/>
<sequence length="66" mass="7112">MSNLFAFATARELSPEELAVTSPDTGAYEPASQTWVGGAAVSAVPCTVTNFYPYNLTTIGDYWTRC</sequence>
<keyword evidence="2" id="KW-1185">Reference proteome</keyword>
<name>A0ABW0EV93_9PSEU</name>
<evidence type="ECO:0000313" key="1">
    <source>
        <dbReference type="EMBL" id="MFC5290054.1"/>
    </source>
</evidence>
<evidence type="ECO:0000313" key="2">
    <source>
        <dbReference type="Proteomes" id="UP001596157"/>
    </source>
</evidence>
<dbReference type="Proteomes" id="UP001596157">
    <property type="component" value="Unassembled WGS sequence"/>
</dbReference>
<reference evidence="2" key="1">
    <citation type="journal article" date="2019" name="Int. J. Syst. Evol. Microbiol.">
        <title>The Global Catalogue of Microorganisms (GCM) 10K type strain sequencing project: providing services to taxonomists for standard genome sequencing and annotation.</title>
        <authorList>
            <consortium name="The Broad Institute Genomics Platform"/>
            <consortium name="The Broad Institute Genome Sequencing Center for Infectious Disease"/>
            <person name="Wu L."/>
            <person name="Ma J."/>
        </authorList>
    </citation>
    <scope>NUCLEOTIDE SEQUENCE [LARGE SCALE GENOMIC DNA]</scope>
    <source>
        <strain evidence="2">CCUG 59778</strain>
    </source>
</reference>